<dbReference type="InterPro" id="IPR050834">
    <property type="entry name" value="Glycosyltransf_2"/>
</dbReference>
<dbReference type="eggNOG" id="COG1216">
    <property type="taxonomic scope" value="Bacteria"/>
</dbReference>
<organism evidence="2 3">
    <name type="scientific">Conexibacter woesei (strain DSM 14684 / CCUG 47730 / CIP 108061 / JCM 11494 / NBRC 100937 / ID131577)</name>
    <dbReference type="NCBI Taxonomy" id="469383"/>
    <lineage>
        <taxon>Bacteria</taxon>
        <taxon>Bacillati</taxon>
        <taxon>Actinomycetota</taxon>
        <taxon>Thermoleophilia</taxon>
        <taxon>Solirubrobacterales</taxon>
        <taxon>Conexibacteraceae</taxon>
        <taxon>Conexibacter</taxon>
    </lineage>
</organism>
<reference evidence="2 3" key="1">
    <citation type="journal article" date="2010" name="Stand. Genomic Sci.">
        <title>Complete genome sequence of Conexibacter woesei type strain (ID131577).</title>
        <authorList>
            <person name="Pukall R."/>
            <person name="Lapidus A."/>
            <person name="Glavina Del Rio T."/>
            <person name="Copeland A."/>
            <person name="Tice H."/>
            <person name="Cheng J.-F."/>
            <person name="Lucas S."/>
            <person name="Chen F."/>
            <person name="Nolan M."/>
            <person name="Bruce D."/>
            <person name="Goodwin L."/>
            <person name="Pitluck S."/>
            <person name="Mavromatis K."/>
            <person name="Ivanova N."/>
            <person name="Ovchinnikova G."/>
            <person name="Pati A."/>
            <person name="Chen A."/>
            <person name="Palaniappan K."/>
            <person name="Land M."/>
            <person name="Hauser L."/>
            <person name="Chang Y.-J."/>
            <person name="Jeffries C.D."/>
            <person name="Chain P."/>
            <person name="Meincke L."/>
            <person name="Sims D."/>
            <person name="Brettin T."/>
            <person name="Detter J.C."/>
            <person name="Rohde M."/>
            <person name="Goeker M."/>
            <person name="Bristow J."/>
            <person name="Eisen J.A."/>
            <person name="Markowitz V."/>
            <person name="Kyrpides N.C."/>
            <person name="Klenk H.-P."/>
            <person name="Hugenholtz P."/>
        </authorList>
    </citation>
    <scope>NUCLEOTIDE SEQUENCE [LARGE SCALE GENOMIC DNA]</scope>
    <source>
        <strain evidence="3">DSM 14684 / CIP 108061 / JCM 11494 / NBRC 100937 / ID131577</strain>
    </source>
</reference>
<dbReference type="PANTHER" id="PTHR43685">
    <property type="entry name" value="GLYCOSYLTRANSFERASE"/>
    <property type="match status" value="1"/>
</dbReference>
<dbReference type="EMBL" id="CP001854">
    <property type="protein sequence ID" value="ADB53709.1"/>
    <property type="molecule type" value="Genomic_DNA"/>
</dbReference>
<keyword evidence="3" id="KW-1185">Reference proteome</keyword>
<evidence type="ECO:0000313" key="3">
    <source>
        <dbReference type="Proteomes" id="UP000008229"/>
    </source>
</evidence>
<dbReference type="Pfam" id="PF00535">
    <property type="entry name" value="Glycos_transf_2"/>
    <property type="match status" value="1"/>
</dbReference>
<accession>D3FFB6</accession>
<dbReference type="InterPro" id="IPR001173">
    <property type="entry name" value="Glyco_trans_2-like"/>
</dbReference>
<dbReference type="SUPFAM" id="SSF53448">
    <property type="entry name" value="Nucleotide-diphospho-sugar transferases"/>
    <property type="match status" value="1"/>
</dbReference>
<dbReference type="AlphaFoldDB" id="D3FFB6"/>
<dbReference type="InterPro" id="IPR029044">
    <property type="entry name" value="Nucleotide-diphossugar_trans"/>
</dbReference>
<evidence type="ECO:0000259" key="1">
    <source>
        <dbReference type="Pfam" id="PF00535"/>
    </source>
</evidence>
<gene>
    <name evidence="2" type="ordered locus">Cwoe_5303</name>
</gene>
<dbReference type="STRING" id="469383.Cwoe_5303"/>
<reference evidence="3" key="2">
    <citation type="submission" date="2010-01" db="EMBL/GenBank/DDBJ databases">
        <title>The complete genome of Conexibacter woesei DSM 14684.</title>
        <authorList>
            <consortium name="US DOE Joint Genome Institute (JGI-PGF)"/>
            <person name="Lucas S."/>
            <person name="Copeland A."/>
            <person name="Lapidus A."/>
            <person name="Glavina del Rio T."/>
            <person name="Dalin E."/>
            <person name="Tice H."/>
            <person name="Bruce D."/>
            <person name="Goodwin L."/>
            <person name="Pitluck S."/>
            <person name="Kyrpides N."/>
            <person name="Mavromatis K."/>
            <person name="Ivanova N."/>
            <person name="Mikhailova N."/>
            <person name="Chertkov O."/>
            <person name="Brettin T."/>
            <person name="Detter J.C."/>
            <person name="Han C."/>
            <person name="Larimer F."/>
            <person name="Land M."/>
            <person name="Hauser L."/>
            <person name="Markowitz V."/>
            <person name="Cheng J.-F."/>
            <person name="Hugenholtz P."/>
            <person name="Woyke T."/>
            <person name="Wu D."/>
            <person name="Pukall R."/>
            <person name="Steenblock K."/>
            <person name="Schneider S."/>
            <person name="Klenk H.-P."/>
            <person name="Eisen J.A."/>
        </authorList>
    </citation>
    <scope>NUCLEOTIDE SEQUENCE [LARGE SCALE GENOMIC DNA]</scope>
    <source>
        <strain evidence="3">DSM 14684 / CIP 108061 / JCM 11494 / NBRC 100937 / ID131577</strain>
    </source>
</reference>
<name>D3FFB6_CONWI</name>
<dbReference type="GO" id="GO:0016740">
    <property type="term" value="F:transferase activity"/>
    <property type="evidence" value="ECO:0007669"/>
    <property type="project" value="UniProtKB-KW"/>
</dbReference>
<dbReference type="Proteomes" id="UP000008229">
    <property type="component" value="Chromosome"/>
</dbReference>
<sequence length="298" mass="33848">MPALSVLIPVYNRPDELRRALASVARSSFEDFECIVADDASTEPIEPVVRELGDERFVYVRNPVNGGPYNARLAGYRVMRGQALFFLDSDHEVYPWALARAHELLDGHPEAGGVAGLCVYTTAPRLPVVVHGGERLVTPADFVHMPPVPDRVAAVRKVVVDEWLQKRTDYYALEAHQWLTFHLRHCELGVDEPWTRCSVTGDDRVSLGHDTRRLRDYRVFVEEHGELIRTCPAPVIDELLQAGWLANLRARRFADARLLDGCLRERRISRVATVKGWAGRRVRDRLRSLTRAERLAEV</sequence>
<proteinExistence type="predicted"/>
<dbReference type="RefSeq" id="WP_012936760.1">
    <property type="nucleotide sequence ID" value="NC_013739.1"/>
</dbReference>
<dbReference type="OrthoDB" id="9787979at2"/>
<dbReference type="CAZy" id="GT2">
    <property type="family name" value="Glycosyltransferase Family 2"/>
</dbReference>
<dbReference type="KEGG" id="cwo:Cwoe_5303"/>
<dbReference type="HOGENOM" id="CLU_932888_0_0_11"/>
<feature type="domain" description="Glycosyltransferase 2-like" evidence="1">
    <location>
        <begin position="5"/>
        <end position="111"/>
    </location>
</feature>
<dbReference type="CDD" id="cd00761">
    <property type="entry name" value="Glyco_tranf_GTA_type"/>
    <property type="match status" value="1"/>
</dbReference>
<dbReference type="PANTHER" id="PTHR43685:SF2">
    <property type="entry name" value="GLYCOSYLTRANSFERASE 2-LIKE DOMAIN-CONTAINING PROTEIN"/>
    <property type="match status" value="1"/>
</dbReference>
<keyword evidence="2" id="KW-0808">Transferase</keyword>
<dbReference type="Gene3D" id="3.90.550.10">
    <property type="entry name" value="Spore Coat Polysaccharide Biosynthesis Protein SpsA, Chain A"/>
    <property type="match status" value="1"/>
</dbReference>
<protein>
    <submittedName>
        <fullName evidence="2">Glycosyl transferase family 2</fullName>
    </submittedName>
</protein>
<evidence type="ECO:0000313" key="2">
    <source>
        <dbReference type="EMBL" id="ADB53709.1"/>
    </source>
</evidence>